<name>A0ABQ9UJZ6_SAGOE</name>
<evidence type="ECO:0000313" key="3">
    <source>
        <dbReference type="Proteomes" id="UP001266305"/>
    </source>
</evidence>
<reference evidence="2 3" key="1">
    <citation type="submission" date="2023-05" db="EMBL/GenBank/DDBJ databases">
        <title>B98-5 Cell Line De Novo Hybrid Assembly: An Optical Mapping Approach.</title>
        <authorList>
            <person name="Kananen K."/>
            <person name="Auerbach J.A."/>
            <person name="Kautto E."/>
            <person name="Blachly J.S."/>
        </authorList>
    </citation>
    <scope>NUCLEOTIDE SEQUENCE [LARGE SCALE GENOMIC DNA]</scope>
    <source>
        <strain evidence="2">B95-8</strain>
        <tissue evidence="2">Cell line</tissue>
    </source>
</reference>
<gene>
    <name evidence="2" type="ORF">P7K49_022866</name>
</gene>
<protein>
    <submittedName>
        <fullName evidence="2">Uncharacterized protein</fullName>
    </submittedName>
</protein>
<feature type="non-terminal residue" evidence="2">
    <location>
        <position position="88"/>
    </location>
</feature>
<comment type="caution">
    <text evidence="2">The sequence shown here is derived from an EMBL/GenBank/DDBJ whole genome shotgun (WGS) entry which is preliminary data.</text>
</comment>
<feature type="compositionally biased region" description="Basic and acidic residues" evidence="1">
    <location>
        <begin position="60"/>
        <end position="76"/>
    </location>
</feature>
<dbReference type="Proteomes" id="UP001266305">
    <property type="component" value="Unassembled WGS sequence"/>
</dbReference>
<keyword evidence="3" id="KW-1185">Reference proteome</keyword>
<organism evidence="2 3">
    <name type="scientific">Saguinus oedipus</name>
    <name type="common">Cotton-top tamarin</name>
    <name type="synonym">Oedipomidas oedipus</name>
    <dbReference type="NCBI Taxonomy" id="9490"/>
    <lineage>
        <taxon>Eukaryota</taxon>
        <taxon>Metazoa</taxon>
        <taxon>Chordata</taxon>
        <taxon>Craniata</taxon>
        <taxon>Vertebrata</taxon>
        <taxon>Euteleostomi</taxon>
        <taxon>Mammalia</taxon>
        <taxon>Eutheria</taxon>
        <taxon>Euarchontoglires</taxon>
        <taxon>Primates</taxon>
        <taxon>Haplorrhini</taxon>
        <taxon>Platyrrhini</taxon>
        <taxon>Cebidae</taxon>
        <taxon>Callitrichinae</taxon>
        <taxon>Saguinus</taxon>
    </lineage>
</organism>
<accession>A0ABQ9UJZ6</accession>
<sequence>HQEPGPYLAAPQLLPLRSPLLSQGSQNPRSALPRWNSIQEADAESLCSPSPAAPSFPFPEHGRDLRSPARGEDERGGPWGSRGCVQAA</sequence>
<feature type="region of interest" description="Disordered" evidence="1">
    <location>
        <begin position="41"/>
        <end position="88"/>
    </location>
</feature>
<feature type="non-terminal residue" evidence="2">
    <location>
        <position position="1"/>
    </location>
</feature>
<evidence type="ECO:0000313" key="2">
    <source>
        <dbReference type="EMBL" id="KAK2097415.1"/>
    </source>
</evidence>
<evidence type="ECO:0000256" key="1">
    <source>
        <dbReference type="SAM" id="MobiDB-lite"/>
    </source>
</evidence>
<proteinExistence type="predicted"/>
<dbReference type="EMBL" id="JASSZA010000011">
    <property type="protein sequence ID" value="KAK2097415.1"/>
    <property type="molecule type" value="Genomic_DNA"/>
</dbReference>